<dbReference type="GO" id="GO:0005886">
    <property type="term" value="C:plasma membrane"/>
    <property type="evidence" value="ECO:0007669"/>
    <property type="project" value="TreeGrafter"/>
</dbReference>
<keyword evidence="2 5" id="KW-0812">Transmembrane</keyword>
<keyword evidence="4 5" id="KW-0472">Membrane</keyword>
<accession>A0A8H7RFA6</accession>
<evidence type="ECO:0000313" key="7">
    <source>
        <dbReference type="EMBL" id="KAG2209583.1"/>
    </source>
</evidence>
<dbReference type="InterPro" id="IPR020846">
    <property type="entry name" value="MFS_dom"/>
</dbReference>
<gene>
    <name evidence="7" type="ORF">INT46_007578</name>
</gene>
<feature type="transmembrane region" description="Helical" evidence="5">
    <location>
        <begin position="508"/>
        <end position="534"/>
    </location>
</feature>
<organism evidence="7 8">
    <name type="scientific">Mucor plumbeus</name>
    <dbReference type="NCBI Taxonomy" id="97098"/>
    <lineage>
        <taxon>Eukaryota</taxon>
        <taxon>Fungi</taxon>
        <taxon>Fungi incertae sedis</taxon>
        <taxon>Mucoromycota</taxon>
        <taxon>Mucoromycotina</taxon>
        <taxon>Mucoromycetes</taxon>
        <taxon>Mucorales</taxon>
        <taxon>Mucorineae</taxon>
        <taxon>Mucoraceae</taxon>
        <taxon>Mucor</taxon>
    </lineage>
</organism>
<proteinExistence type="predicted"/>
<feature type="transmembrane region" description="Helical" evidence="5">
    <location>
        <begin position="580"/>
        <end position="598"/>
    </location>
</feature>
<evidence type="ECO:0000256" key="1">
    <source>
        <dbReference type="ARBA" id="ARBA00004141"/>
    </source>
</evidence>
<feature type="transmembrane region" description="Helical" evidence="5">
    <location>
        <begin position="449"/>
        <end position="467"/>
    </location>
</feature>
<dbReference type="Proteomes" id="UP000650833">
    <property type="component" value="Unassembled WGS sequence"/>
</dbReference>
<dbReference type="InterPro" id="IPR011701">
    <property type="entry name" value="MFS"/>
</dbReference>
<evidence type="ECO:0000256" key="2">
    <source>
        <dbReference type="ARBA" id="ARBA00022692"/>
    </source>
</evidence>
<feature type="transmembrane region" description="Helical" evidence="5">
    <location>
        <begin position="382"/>
        <end position="403"/>
    </location>
</feature>
<feature type="transmembrane region" description="Helical" evidence="5">
    <location>
        <begin position="313"/>
        <end position="333"/>
    </location>
</feature>
<dbReference type="SUPFAM" id="SSF103473">
    <property type="entry name" value="MFS general substrate transporter"/>
    <property type="match status" value="1"/>
</dbReference>
<dbReference type="GO" id="GO:0022857">
    <property type="term" value="F:transmembrane transporter activity"/>
    <property type="evidence" value="ECO:0007669"/>
    <property type="project" value="InterPro"/>
</dbReference>
<dbReference type="PANTHER" id="PTHR23501">
    <property type="entry name" value="MAJOR FACILITATOR SUPERFAMILY"/>
    <property type="match status" value="1"/>
</dbReference>
<feature type="transmembrane region" description="Helical" evidence="5">
    <location>
        <begin position="129"/>
        <end position="148"/>
    </location>
</feature>
<feature type="transmembrane region" description="Helical" evidence="5">
    <location>
        <begin position="339"/>
        <end position="361"/>
    </location>
</feature>
<dbReference type="Gene3D" id="1.20.1250.20">
    <property type="entry name" value="MFS general substrate transporter like domains"/>
    <property type="match status" value="2"/>
</dbReference>
<dbReference type="PANTHER" id="PTHR23501:SF87">
    <property type="entry name" value="SIDEROPHORE IRON TRANSPORTER 2"/>
    <property type="match status" value="1"/>
</dbReference>
<feature type="transmembrane region" description="Helical" evidence="5">
    <location>
        <begin position="189"/>
        <end position="206"/>
    </location>
</feature>
<name>A0A8H7RFA6_9FUNG</name>
<dbReference type="PROSITE" id="PS50850">
    <property type="entry name" value="MFS"/>
    <property type="match status" value="1"/>
</dbReference>
<keyword evidence="8" id="KW-1185">Reference proteome</keyword>
<feature type="transmembrane region" description="Helical" evidence="5">
    <location>
        <begin position="473"/>
        <end position="496"/>
    </location>
</feature>
<evidence type="ECO:0000256" key="5">
    <source>
        <dbReference type="SAM" id="Phobius"/>
    </source>
</evidence>
<evidence type="ECO:0000259" key="6">
    <source>
        <dbReference type="PROSITE" id="PS50850"/>
    </source>
</evidence>
<dbReference type="EMBL" id="JAEPRC010000093">
    <property type="protein sequence ID" value="KAG2209583.1"/>
    <property type="molecule type" value="Genomic_DNA"/>
</dbReference>
<sequence length="676" mass="74939">MSAGTANQYHFAEFLEMCFIWFQISISYYPILYNFTLFGYLNEFNIDFHRLFSLSIEIYNMSERINRPIDSNISKGIRIVQASELVTTKLDKIIMFTGLLLMSWVMSWEKNITITVTSVVSSLFQSNNISGILGTVLSILQTALQPMYSKISDITGRAAAYTFAVFMFIASFIIMACSTNYNMLIGGQVVYSFGYSGVYILSPILIGDSVDLVNRTLVLAIYNFPIIINLFAGGLAAQKFISSGQWRWAYGHICIVIFVASVPLLAVIWNLQFKANKSGLLRKGSTKYIKAASEPKKESLYEKTMWFVGEIDLVGSLLLVAGLFLILLPLILATSWGGWGSGSVIGCLAAGGVTWLLFGVWEWKIAVKPIFPLQHWESKNPIWGTLTLFLIWTINNMMDLQYFLSYLQVTRRVTPLIASYLERGENCTNVILPIFIGYFIRRTHRWRPFVWVGACLAVLGPGLMIPARKMSSSGVFIVMAQIIFGASSAFLNFPVLVGIQGSVPRTDVAIVTALFEVGVAVAGSIGSTIAGAVWNSVLPGLIHKYVPGEYNALTITKSIPDILALPEEQYNGVAQAYDEAMHILGIVAVCIGAFAFLCSTQIKGYDLENTDPEQEEFEAQERDSALVDLYTMLDANNNESIIEQVKGNGPNTTLIEKSLDYVQTATAKESDQEMSK</sequence>
<feature type="transmembrane region" description="Helical" evidence="5">
    <location>
        <begin position="160"/>
        <end position="183"/>
    </location>
</feature>
<keyword evidence="3 5" id="KW-1133">Transmembrane helix</keyword>
<feature type="transmembrane region" description="Helical" evidence="5">
    <location>
        <begin position="218"/>
        <end position="237"/>
    </location>
</feature>
<feature type="transmembrane region" description="Helical" evidence="5">
    <location>
        <begin position="249"/>
        <end position="273"/>
    </location>
</feature>
<dbReference type="OrthoDB" id="2241241at2759"/>
<dbReference type="AlphaFoldDB" id="A0A8H7RFA6"/>
<dbReference type="Pfam" id="PF07690">
    <property type="entry name" value="MFS_1"/>
    <property type="match status" value="1"/>
</dbReference>
<reference evidence="7" key="1">
    <citation type="submission" date="2020-12" db="EMBL/GenBank/DDBJ databases">
        <title>Metabolic potential, ecology and presence of endohyphal bacteria is reflected in genomic diversity of Mucoromycotina.</title>
        <authorList>
            <person name="Muszewska A."/>
            <person name="Okrasinska A."/>
            <person name="Steczkiewicz K."/>
            <person name="Drgas O."/>
            <person name="Orlowska M."/>
            <person name="Perlinska-Lenart U."/>
            <person name="Aleksandrzak-Piekarczyk T."/>
            <person name="Szatraj K."/>
            <person name="Zielenkiewicz U."/>
            <person name="Pilsyk S."/>
            <person name="Malc E."/>
            <person name="Mieczkowski P."/>
            <person name="Kruszewska J.S."/>
            <person name="Biernat P."/>
            <person name="Pawlowska J."/>
        </authorList>
    </citation>
    <scope>NUCLEOTIDE SEQUENCE</scope>
    <source>
        <strain evidence="7">CBS 226.32</strain>
    </source>
</reference>
<evidence type="ECO:0000313" key="8">
    <source>
        <dbReference type="Proteomes" id="UP000650833"/>
    </source>
</evidence>
<feature type="transmembrane region" description="Helical" evidence="5">
    <location>
        <begin position="20"/>
        <end position="41"/>
    </location>
</feature>
<protein>
    <recommendedName>
        <fullName evidence="6">Major facilitator superfamily (MFS) profile domain-containing protein</fullName>
    </recommendedName>
</protein>
<comment type="subcellular location">
    <subcellularLocation>
        <location evidence="1">Membrane</location>
        <topology evidence="1">Multi-pass membrane protein</topology>
    </subcellularLocation>
</comment>
<comment type="caution">
    <text evidence="7">The sequence shown here is derived from an EMBL/GenBank/DDBJ whole genome shotgun (WGS) entry which is preliminary data.</text>
</comment>
<evidence type="ECO:0000256" key="4">
    <source>
        <dbReference type="ARBA" id="ARBA00023136"/>
    </source>
</evidence>
<dbReference type="InterPro" id="IPR036259">
    <property type="entry name" value="MFS_trans_sf"/>
</dbReference>
<evidence type="ECO:0000256" key="3">
    <source>
        <dbReference type="ARBA" id="ARBA00022989"/>
    </source>
</evidence>
<feature type="domain" description="Major facilitator superfamily (MFS) profile" evidence="6">
    <location>
        <begin position="77"/>
        <end position="603"/>
    </location>
</feature>